<dbReference type="AlphaFoldDB" id="A0A9R1V5S4"/>
<dbReference type="Gene3D" id="2.170.270.10">
    <property type="entry name" value="SET domain"/>
    <property type="match status" value="1"/>
</dbReference>
<evidence type="ECO:0000313" key="3">
    <source>
        <dbReference type="Proteomes" id="UP000235145"/>
    </source>
</evidence>
<dbReference type="SUPFAM" id="SSF82199">
    <property type="entry name" value="SET domain"/>
    <property type="match status" value="1"/>
</dbReference>
<dbReference type="GO" id="GO:0005634">
    <property type="term" value="C:nucleus"/>
    <property type="evidence" value="ECO:0000318"/>
    <property type="project" value="GO_Central"/>
</dbReference>
<dbReference type="SMART" id="SM00317">
    <property type="entry name" value="SET"/>
    <property type="match status" value="1"/>
</dbReference>
<dbReference type="Pfam" id="PF00856">
    <property type="entry name" value="SET"/>
    <property type="match status" value="1"/>
</dbReference>
<dbReference type="InterPro" id="IPR001214">
    <property type="entry name" value="SET_dom"/>
</dbReference>
<protein>
    <recommendedName>
        <fullName evidence="1">SET domain-containing protein</fullName>
    </recommendedName>
</protein>
<dbReference type="OrthoDB" id="438641at2759"/>
<dbReference type="Gramene" id="rna-gnl|WGS:NBSK|LSAT_6X37700_mrna">
    <property type="protein sequence ID" value="cds-PLY90654.1"/>
    <property type="gene ID" value="gene-LSAT_6X37700"/>
</dbReference>
<dbReference type="Proteomes" id="UP000235145">
    <property type="component" value="Unassembled WGS sequence"/>
</dbReference>
<comment type="caution">
    <text evidence="2">The sequence shown here is derived from an EMBL/GenBank/DDBJ whole genome shotgun (WGS) entry which is preliminary data.</text>
</comment>
<dbReference type="InterPro" id="IPR046341">
    <property type="entry name" value="SET_dom_sf"/>
</dbReference>
<reference evidence="2 3" key="1">
    <citation type="journal article" date="2017" name="Nat. Commun.">
        <title>Genome assembly with in vitro proximity ligation data and whole-genome triplication in lettuce.</title>
        <authorList>
            <person name="Reyes-Chin-Wo S."/>
            <person name="Wang Z."/>
            <person name="Yang X."/>
            <person name="Kozik A."/>
            <person name="Arikit S."/>
            <person name="Song C."/>
            <person name="Xia L."/>
            <person name="Froenicke L."/>
            <person name="Lavelle D.O."/>
            <person name="Truco M.J."/>
            <person name="Xia R."/>
            <person name="Zhu S."/>
            <person name="Xu C."/>
            <person name="Xu H."/>
            <person name="Xu X."/>
            <person name="Cox K."/>
            <person name="Korf I."/>
            <person name="Meyers B.C."/>
            <person name="Michelmore R.W."/>
        </authorList>
    </citation>
    <scope>NUCLEOTIDE SEQUENCE [LARGE SCALE GENOMIC DNA]</scope>
    <source>
        <strain evidence="3">cv. Salinas</strain>
        <tissue evidence="2">Seedlings</tissue>
    </source>
</reference>
<evidence type="ECO:0000313" key="2">
    <source>
        <dbReference type="EMBL" id="KAJ0198735.1"/>
    </source>
</evidence>
<keyword evidence="3" id="KW-1185">Reference proteome</keyword>
<dbReference type="Gene3D" id="6.10.140.2220">
    <property type="match status" value="1"/>
</dbReference>
<evidence type="ECO:0000259" key="1">
    <source>
        <dbReference type="PROSITE" id="PS50280"/>
    </source>
</evidence>
<dbReference type="EMBL" id="NBSK02000006">
    <property type="protein sequence ID" value="KAJ0198735.1"/>
    <property type="molecule type" value="Genomic_DNA"/>
</dbReference>
<dbReference type="PANTHER" id="PTHR12197:SF298">
    <property type="entry name" value="HISTONE-LYSINE N-METHYLTRANSFERASE ATXR4"/>
    <property type="match status" value="1"/>
</dbReference>
<proteinExistence type="predicted"/>
<dbReference type="Gene3D" id="1.10.220.160">
    <property type="match status" value="1"/>
</dbReference>
<dbReference type="InterPro" id="IPR050869">
    <property type="entry name" value="H3K4_H4K5_MeTrfase"/>
</dbReference>
<dbReference type="CDD" id="cd20071">
    <property type="entry name" value="SET_SMYD"/>
    <property type="match status" value="1"/>
</dbReference>
<name>A0A9R1V5S4_LACSA</name>
<organism evidence="2 3">
    <name type="scientific">Lactuca sativa</name>
    <name type="common">Garden lettuce</name>
    <dbReference type="NCBI Taxonomy" id="4236"/>
    <lineage>
        <taxon>Eukaryota</taxon>
        <taxon>Viridiplantae</taxon>
        <taxon>Streptophyta</taxon>
        <taxon>Embryophyta</taxon>
        <taxon>Tracheophyta</taxon>
        <taxon>Spermatophyta</taxon>
        <taxon>Magnoliopsida</taxon>
        <taxon>eudicotyledons</taxon>
        <taxon>Gunneridae</taxon>
        <taxon>Pentapetalae</taxon>
        <taxon>asterids</taxon>
        <taxon>campanulids</taxon>
        <taxon>Asterales</taxon>
        <taxon>Asteraceae</taxon>
        <taxon>Cichorioideae</taxon>
        <taxon>Cichorieae</taxon>
        <taxon>Lactucinae</taxon>
        <taxon>Lactuca</taxon>
    </lineage>
</organism>
<feature type="domain" description="SET" evidence="1">
    <location>
        <begin position="47"/>
        <end position="300"/>
    </location>
</feature>
<sequence length="330" mass="36750">MLSLLRSRRFAQRCPPKSKQLLTSYFFSTTSATDHRHGSKCSQPSPPPIQVLLTESAGRGVFATRNIESGELIHTARPMISHPSLSSIDRVCYFCLKNTPKGSDFEAQKVLFCSEECREQAKGFYEVEKEADWSAFVAHCQTRALKYPFLAKRLACMILSGITSANSLDILQPALLSPQMISQMEEELGLLKSALEASGITSKQLKFLTIEWYSGVLARIRINAFRIELAGGCSYEDLLASAALSVESEAAVGNAVYILPSFYNHDCDPNSHIVWVENVDARLKALRDIEAGEELRICYIDASMDRDARQNILSNGFGFECRCPRCLLND</sequence>
<dbReference type="PANTHER" id="PTHR12197">
    <property type="entry name" value="HISTONE-LYSINE N-METHYLTRANSFERASE SMYD"/>
    <property type="match status" value="1"/>
</dbReference>
<accession>A0A9R1V5S4</accession>
<gene>
    <name evidence="2" type="ORF">LSAT_V11C600313150</name>
</gene>
<dbReference type="PROSITE" id="PS50280">
    <property type="entry name" value="SET"/>
    <property type="match status" value="1"/>
</dbReference>